<feature type="transmembrane region" description="Helical" evidence="6">
    <location>
        <begin position="324"/>
        <end position="345"/>
    </location>
</feature>
<gene>
    <name evidence="7" type="ORF">ONZ51_g2287</name>
</gene>
<keyword evidence="4 6" id="KW-0472">Membrane</keyword>
<evidence type="ECO:0000256" key="3">
    <source>
        <dbReference type="ARBA" id="ARBA00022989"/>
    </source>
</evidence>
<keyword evidence="8" id="KW-1185">Reference proteome</keyword>
<dbReference type="GO" id="GO:0071944">
    <property type="term" value="C:cell periphery"/>
    <property type="evidence" value="ECO:0007669"/>
    <property type="project" value="UniProtKB-ARBA"/>
</dbReference>
<evidence type="ECO:0008006" key="9">
    <source>
        <dbReference type="Google" id="ProtNLM"/>
    </source>
</evidence>
<evidence type="ECO:0000256" key="4">
    <source>
        <dbReference type="ARBA" id="ARBA00023136"/>
    </source>
</evidence>
<reference evidence="7" key="1">
    <citation type="submission" date="2022-11" db="EMBL/GenBank/DDBJ databases">
        <title>Genome Sequence of Cubamyces cubensis.</title>
        <authorList>
            <person name="Buettner E."/>
        </authorList>
    </citation>
    <scope>NUCLEOTIDE SEQUENCE</scope>
    <source>
        <strain evidence="7">MPL-01</strain>
    </source>
</reference>
<evidence type="ECO:0000256" key="2">
    <source>
        <dbReference type="ARBA" id="ARBA00022692"/>
    </source>
</evidence>
<proteinExistence type="predicted"/>
<dbReference type="GO" id="GO:0016020">
    <property type="term" value="C:membrane"/>
    <property type="evidence" value="ECO:0007669"/>
    <property type="project" value="UniProtKB-SubCell"/>
</dbReference>
<evidence type="ECO:0000313" key="7">
    <source>
        <dbReference type="EMBL" id="KAJ8494523.1"/>
    </source>
</evidence>
<organism evidence="7 8">
    <name type="scientific">Trametes cubensis</name>
    <dbReference type="NCBI Taxonomy" id="1111947"/>
    <lineage>
        <taxon>Eukaryota</taxon>
        <taxon>Fungi</taxon>
        <taxon>Dikarya</taxon>
        <taxon>Basidiomycota</taxon>
        <taxon>Agaricomycotina</taxon>
        <taxon>Agaricomycetes</taxon>
        <taxon>Polyporales</taxon>
        <taxon>Polyporaceae</taxon>
        <taxon>Trametes</taxon>
    </lineage>
</organism>
<dbReference type="Gene3D" id="2.60.120.260">
    <property type="entry name" value="Galactose-binding domain-like"/>
    <property type="match status" value="2"/>
</dbReference>
<feature type="region of interest" description="Disordered" evidence="5">
    <location>
        <begin position="357"/>
        <end position="377"/>
    </location>
</feature>
<feature type="compositionally biased region" description="Low complexity" evidence="5">
    <location>
        <begin position="414"/>
        <end position="447"/>
    </location>
</feature>
<dbReference type="EMBL" id="JAPEVG010000035">
    <property type="protein sequence ID" value="KAJ8494523.1"/>
    <property type="molecule type" value="Genomic_DNA"/>
</dbReference>
<comment type="caution">
    <text evidence="7">The sequence shown here is derived from an EMBL/GenBank/DDBJ whole genome shotgun (WGS) entry which is preliminary data.</text>
</comment>
<feature type="compositionally biased region" description="Polar residues" evidence="5">
    <location>
        <begin position="459"/>
        <end position="470"/>
    </location>
</feature>
<keyword evidence="3 6" id="KW-1133">Transmembrane helix</keyword>
<accession>A0AAD7XF03</accession>
<protein>
    <recommendedName>
        <fullName evidence="9">Transmembrane protein</fullName>
    </recommendedName>
</protein>
<dbReference type="InterPro" id="IPR051694">
    <property type="entry name" value="Immunoregulatory_rcpt-like"/>
</dbReference>
<comment type="subcellular location">
    <subcellularLocation>
        <location evidence="1">Membrane</location>
        <topology evidence="1">Single-pass membrane protein</topology>
    </subcellularLocation>
</comment>
<evidence type="ECO:0000256" key="6">
    <source>
        <dbReference type="SAM" id="Phobius"/>
    </source>
</evidence>
<name>A0AAD7XF03_9APHY</name>
<dbReference type="PANTHER" id="PTHR15549:SF26">
    <property type="entry name" value="AXIAL BUDDING PATTERN PROTEIN 2-RELATED"/>
    <property type="match status" value="1"/>
</dbReference>
<evidence type="ECO:0000256" key="5">
    <source>
        <dbReference type="SAM" id="MobiDB-lite"/>
    </source>
</evidence>
<keyword evidence="2 6" id="KW-0812">Transmembrane</keyword>
<feature type="region of interest" description="Disordered" evidence="5">
    <location>
        <begin position="288"/>
        <end position="319"/>
    </location>
</feature>
<dbReference type="AlphaFoldDB" id="A0AAD7XF03"/>
<feature type="region of interest" description="Disordered" evidence="5">
    <location>
        <begin position="401"/>
        <end position="477"/>
    </location>
</feature>
<dbReference type="PANTHER" id="PTHR15549">
    <property type="entry name" value="PAIRED IMMUNOGLOBULIN-LIKE TYPE 2 RECEPTOR"/>
    <property type="match status" value="1"/>
</dbReference>
<evidence type="ECO:0000256" key="1">
    <source>
        <dbReference type="ARBA" id="ARBA00004167"/>
    </source>
</evidence>
<evidence type="ECO:0000313" key="8">
    <source>
        <dbReference type="Proteomes" id="UP001215151"/>
    </source>
</evidence>
<sequence>MDGSWTVSIEDTSSFISYHPHGDGGVGAQWTSTGWQPWFADSGGFISTGGEDGTGSSQHITAFPGASLDFQFYGTSVSIYGTANCSYEVSVDGASSSFMATSGSQLFTQDELPAQMHSVSLTAHASNTSMFAFDRADISRPLLSGSQPPNPQVYRAINATNVQYTGMWTVEDDPNHQIPSKADPAPYYEVAAAPASLSFAFQGVGVAVNGSRNWGSYTYDVTLDGVTSNYNASTMWLIGDALLFYSDGLDSQATHTVNITPKVGGGYKFWLNTITILTNGTSGGILSNSTSSTSSLTSSSPTAGATSPASPPTSGNSKHTNGGAIAGGIVGGIAALVLLGGLLAWRCLRKRRAHAFPRNPESSPFILPPVSEDAQTTSPAMRAVGAGHVLYPNDRKGVSKLAANQGRSTRQPEGATSPSASTSGTQTTVTATASSVVSGQTGSAGSPPTSPPPGLAATEPTTPSGVTDSASDPDPNTLDRLIQVITAHIERAQPPPEYAE</sequence>
<feature type="compositionally biased region" description="Low complexity" evidence="5">
    <location>
        <begin position="288"/>
        <end position="317"/>
    </location>
</feature>
<dbReference type="Proteomes" id="UP001215151">
    <property type="component" value="Unassembled WGS sequence"/>
</dbReference>